<dbReference type="GO" id="GO:0030170">
    <property type="term" value="F:pyridoxal phosphate binding"/>
    <property type="evidence" value="ECO:0007669"/>
    <property type="project" value="InterPro"/>
</dbReference>
<dbReference type="PROSITE" id="PS00392">
    <property type="entry name" value="DDC_GAD_HDC_YDC"/>
    <property type="match status" value="1"/>
</dbReference>
<evidence type="ECO:0000256" key="1">
    <source>
        <dbReference type="ARBA" id="ARBA00001933"/>
    </source>
</evidence>
<evidence type="ECO:0000256" key="7">
    <source>
        <dbReference type="RuleBase" id="RU000382"/>
    </source>
</evidence>
<keyword evidence="4 6" id="KW-0663">Pyridoxal phosphate</keyword>
<dbReference type="PANTHER" id="PTHR45677:SF8">
    <property type="entry name" value="CYSTEINE SULFINIC ACID DECARBOXYLASE"/>
    <property type="match status" value="1"/>
</dbReference>
<dbReference type="Pfam" id="PF00282">
    <property type="entry name" value="Pyridoxal_deC"/>
    <property type="match status" value="1"/>
</dbReference>
<keyword evidence="8" id="KW-0808">Transferase</keyword>
<sequence>MRPLLSTALDGLGKGAVERSGPLPAGGPAAVTELVTGVGDVLPVDGVGAQQALAELTHVFSAGAVDPADPSCAAHLHAPPLAVSVVADLVASTLNSSLDSWDQAPSGIAVENEVLQAFARLVGYHPTRASGCVTSGATESNLTGLLLARDHALRPASPAKAGMRNQTAPRVFCSAEAHFSVARSAGVLGIGEDAVTTVPVDDQHRMDPQALDSLIAEAVAAGDKPVAVVATAGTTDLGVIDPLPRIAEVAARHGVWMHVDAAYGGGALFSERLAPLLNGLAQADSVALDMHKLGWQPVAAGVLLVRSEELFEPLERRVAYLNTEDDEDAGYRSLLGRSLRTTRRADALKMAVTLRALGSRGMGALVDSCHDLARHAANRVAGHPNLELHRDPVLSTVVFRYLPVRGDANAVNASLRRSLLGDGRAVIGRTEFDGGVQLKLTLLNPHATEAEIDAVLDDVVAAGDKETPAS</sequence>
<dbReference type="GO" id="GO:0019752">
    <property type="term" value="P:carboxylic acid metabolic process"/>
    <property type="evidence" value="ECO:0007669"/>
    <property type="project" value="InterPro"/>
</dbReference>
<organism evidence="8 9">
    <name type="scientific">Allosaccharopolyspora coralli</name>
    <dbReference type="NCBI Taxonomy" id="2665642"/>
    <lineage>
        <taxon>Bacteria</taxon>
        <taxon>Bacillati</taxon>
        <taxon>Actinomycetota</taxon>
        <taxon>Actinomycetes</taxon>
        <taxon>Pseudonocardiales</taxon>
        <taxon>Pseudonocardiaceae</taxon>
        <taxon>Allosaccharopolyspora</taxon>
    </lineage>
</organism>
<comment type="cofactor">
    <cofactor evidence="1 6 7">
        <name>pyridoxal 5'-phosphate</name>
        <dbReference type="ChEBI" id="CHEBI:597326"/>
    </cofactor>
</comment>
<evidence type="ECO:0000256" key="6">
    <source>
        <dbReference type="PIRSR" id="PIRSR602129-50"/>
    </source>
</evidence>
<dbReference type="GO" id="GO:0008483">
    <property type="term" value="F:transaminase activity"/>
    <property type="evidence" value="ECO:0007669"/>
    <property type="project" value="UniProtKB-KW"/>
</dbReference>
<dbReference type="InterPro" id="IPR015422">
    <property type="entry name" value="PyrdxlP-dep_Trfase_small"/>
</dbReference>
<dbReference type="InterPro" id="IPR015421">
    <property type="entry name" value="PyrdxlP-dep_Trfase_major"/>
</dbReference>
<evidence type="ECO:0000313" key="8">
    <source>
        <dbReference type="EMBL" id="QGK72225.1"/>
    </source>
</evidence>
<evidence type="ECO:0000256" key="3">
    <source>
        <dbReference type="ARBA" id="ARBA00022793"/>
    </source>
</evidence>
<dbReference type="EMBL" id="CP045929">
    <property type="protein sequence ID" value="QGK72225.1"/>
    <property type="molecule type" value="Genomic_DNA"/>
</dbReference>
<evidence type="ECO:0000313" key="9">
    <source>
        <dbReference type="Proteomes" id="UP000371041"/>
    </source>
</evidence>
<dbReference type="AlphaFoldDB" id="A0A5Q3QL15"/>
<dbReference type="InterPro" id="IPR015424">
    <property type="entry name" value="PyrdxlP-dep_Trfase"/>
</dbReference>
<dbReference type="InterPro" id="IPR021115">
    <property type="entry name" value="Pyridoxal-P_BS"/>
</dbReference>
<dbReference type="InterPro" id="IPR002129">
    <property type="entry name" value="PyrdxlP-dep_de-COase"/>
</dbReference>
<dbReference type="Proteomes" id="UP000371041">
    <property type="component" value="Chromosome"/>
</dbReference>
<dbReference type="GO" id="GO:0005737">
    <property type="term" value="C:cytoplasm"/>
    <property type="evidence" value="ECO:0007669"/>
    <property type="project" value="TreeGrafter"/>
</dbReference>
<keyword evidence="3" id="KW-0210">Decarboxylase</keyword>
<dbReference type="Gene3D" id="3.90.1150.170">
    <property type="match status" value="1"/>
</dbReference>
<feature type="modified residue" description="N6-(pyridoxal phosphate)lysine" evidence="6">
    <location>
        <position position="292"/>
    </location>
</feature>
<dbReference type="Gene3D" id="3.90.1150.10">
    <property type="entry name" value="Aspartate Aminotransferase, domain 1"/>
    <property type="match status" value="1"/>
</dbReference>
<dbReference type="GO" id="GO:0004058">
    <property type="term" value="F:aromatic-L-amino-acid decarboxylase activity"/>
    <property type="evidence" value="ECO:0007669"/>
    <property type="project" value="UniProtKB-ARBA"/>
</dbReference>
<protein>
    <submittedName>
        <fullName evidence="8">Aminotransferase class V-fold PLP-dependent enzyme</fullName>
    </submittedName>
</protein>
<keyword evidence="9" id="KW-1185">Reference proteome</keyword>
<evidence type="ECO:0000256" key="5">
    <source>
        <dbReference type="ARBA" id="ARBA00023239"/>
    </source>
</evidence>
<dbReference type="Gene3D" id="3.40.640.10">
    <property type="entry name" value="Type I PLP-dependent aspartate aminotransferase-like (Major domain)"/>
    <property type="match status" value="1"/>
</dbReference>
<comment type="similarity">
    <text evidence="2 7">Belongs to the group II decarboxylase family.</text>
</comment>
<gene>
    <name evidence="8" type="ORF">GIY23_11795</name>
</gene>
<evidence type="ECO:0000256" key="4">
    <source>
        <dbReference type="ARBA" id="ARBA00022898"/>
    </source>
</evidence>
<proteinExistence type="inferred from homology"/>
<reference evidence="9" key="1">
    <citation type="submission" date="2019-11" db="EMBL/GenBank/DDBJ databases">
        <title>The complete genome sequence of Saccharopolyspora sp. E2A.</title>
        <authorList>
            <person name="Zhang G."/>
        </authorList>
    </citation>
    <scope>NUCLEOTIDE SEQUENCE [LARGE SCALE GENOMIC DNA]</scope>
    <source>
        <strain evidence="9">E2A</strain>
    </source>
</reference>
<keyword evidence="8" id="KW-0032">Aminotransferase</keyword>
<dbReference type="KEGG" id="sace:GIY23_11795"/>
<name>A0A5Q3QL15_9PSEU</name>
<keyword evidence="5 7" id="KW-0456">Lyase</keyword>
<dbReference type="SUPFAM" id="SSF53383">
    <property type="entry name" value="PLP-dependent transferases"/>
    <property type="match status" value="1"/>
</dbReference>
<evidence type="ECO:0000256" key="2">
    <source>
        <dbReference type="ARBA" id="ARBA00009533"/>
    </source>
</evidence>
<accession>A0A5Q3QL15</accession>
<dbReference type="PANTHER" id="PTHR45677">
    <property type="entry name" value="GLUTAMATE DECARBOXYLASE-RELATED"/>
    <property type="match status" value="1"/>
</dbReference>